<evidence type="ECO:0000256" key="1">
    <source>
        <dbReference type="SAM" id="MobiDB-lite"/>
    </source>
</evidence>
<feature type="region of interest" description="Disordered" evidence="1">
    <location>
        <begin position="1"/>
        <end position="20"/>
    </location>
</feature>
<keyword evidence="3" id="KW-1185">Reference proteome</keyword>
<accession>A0AAW0RQH2</accession>
<evidence type="ECO:0000313" key="3">
    <source>
        <dbReference type="Proteomes" id="UP001397290"/>
    </source>
</evidence>
<comment type="caution">
    <text evidence="2">The sequence shown here is derived from an EMBL/GenBank/DDBJ whole genome shotgun (WGS) entry which is preliminary data.</text>
</comment>
<gene>
    <name evidence="2" type="ORF">G3M48_005748</name>
</gene>
<feature type="region of interest" description="Disordered" evidence="1">
    <location>
        <begin position="34"/>
        <end position="56"/>
    </location>
</feature>
<dbReference type="EMBL" id="JAAHCF010000384">
    <property type="protein sequence ID" value="KAK8144472.1"/>
    <property type="molecule type" value="Genomic_DNA"/>
</dbReference>
<dbReference type="AlphaFoldDB" id="A0AAW0RQH2"/>
<name>A0AAW0RQH2_9HYPO</name>
<reference evidence="2 3" key="1">
    <citation type="submission" date="2020-02" db="EMBL/GenBank/DDBJ databases">
        <title>Comparative genomics of the hypocrealean fungal genus Beauvera.</title>
        <authorList>
            <person name="Showalter D.N."/>
            <person name="Bushley K.E."/>
            <person name="Rehner S.A."/>
        </authorList>
    </citation>
    <scope>NUCLEOTIDE SEQUENCE [LARGE SCALE GENOMIC DNA]</scope>
    <source>
        <strain evidence="2 3">ARSEF4384</strain>
    </source>
</reference>
<protein>
    <submittedName>
        <fullName evidence="2">Uncharacterized protein</fullName>
    </submittedName>
</protein>
<dbReference type="Proteomes" id="UP001397290">
    <property type="component" value="Unassembled WGS sequence"/>
</dbReference>
<feature type="non-terminal residue" evidence="2">
    <location>
        <position position="1"/>
    </location>
</feature>
<feature type="compositionally biased region" description="Low complexity" evidence="1">
    <location>
        <begin position="1"/>
        <end position="12"/>
    </location>
</feature>
<sequence>SSTSPARRASPPIQSSTRQKIVFTLSPATTAVLAAPSPPSRLVSPPRSASERRCRV</sequence>
<proteinExistence type="predicted"/>
<feature type="non-terminal residue" evidence="2">
    <location>
        <position position="56"/>
    </location>
</feature>
<evidence type="ECO:0000313" key="2">
    <source>
        <dbReference type="EMBL" id="KAK8144472.1"/>
    </source>
</evidence>
<organism evidence="2 3">
    <name type="scientific">Beauveria asiatica</name>
    <dbReference type="NCBI Taxonomy" id="1069075"/>
    <lineage>
        <taxon>Eukaryota</taxon>
        <taxon>Fungi</taxon>
        <taxon>Dikarya</taxon>
        <taxon>Ascomycota</taxon>
        <taxon>Pezizomycotina</taxon>
        <taxon>Sordariomycetes</taxon>
        <taxon>Hypocreomycetidae</taxon>
        <taxon>Hypocreales</taxon>
        <taxon>Cordycipitaceae</taxon>
        <taxon>Beauveria</taxon>
    </lineage>
</organism>